<accession>A0AA39C2I3</accession>
<protein>
    <submittedName>
        <fullName evidence="1">Uncharacterized protein</fullName>
    </submittedName>
</protein>
<comment type="caution">
    <text evidence="1">The sequence shown here is derived from an EMBL/GenBank/DDBJ whole genome shotgun (WGS) entry which is preliminary data.</text>
</comment>
<dbReference type="EMBL" id="JAQQBR010003000">
    <property type="protein sequence ID" value="KAK0156820.1"/>
    <property type="molecule type" value="Genomic_DNA"/>
</dbReference>
<organism evidence="1 2">
    <name type="scientific">Microctonus hyperodae</name>
    <name type="common">Parasitoid wasp</name>
    <dbReference type="NCBI Taxonomy" id="165561"/>
    <lineage>
        <taxon>Eukaryota</taxon>
        <taxon>Metazoa</taxon>
        <taxon>Ecdysozoa</taxon>
        <taxon>Arthropoda</taxon>
        <taxon>Hexapoda</taxon>
        <taxon>Insecta</taxon>
        <taxon>Pterygota</taxon>
        <taxon>Neoptera</taxon>
        <taxon>Endopterygota</taxon>
        <taxon>Hymenoptera</taxon>
        <taxon>Apocrita</taxon>
        <taxon>Ichneumonoidea</taxon>
        <taxon>Braconidae</taxon>
        <taxon>Euphorinae</taxon>
        <taxon>Microctonus</taxon>
    </lineage>
</organism>
<reference evidence="1" key="1">
    <citation type="journal article" date="2023" name="bioRxiv">
        <title>Scaffold-level genome assemblies of two parasitoid biocontrol wasps reveal the parthenogenesis mechanism and an associated novel virus.</title>
        <authorList>
            <person name="Inwood S."/>
            <person name="Skelly J."/>
            <person name="Guhlin J."/>
            <person name="Harrop T."/>
            <person name="Goldson S."/>
            <person name="Dearden P."/>
        </authorList>
    </citation>
    <scope>NUCLEOTIDE SEQUENCE</scope>
    <source>
        <strain evidence="1">Lincoln</strain>
        <tissue evidence="1">Whole body</tissue>
    </source>
</reference>
<evidence type="ECO:0000313" key="1">
    <source>
        <dbReference type="EMBL" id="KAK0156820.1"/>
    </source>
</evidence>
<sequence length="110" mass="12879">MLKKKNENHYDVLGPAKGFPLQTMEVFEEFKNDDEEAHNALQHYLDILGGQNYREVLNLYIRASMTNKIADEFSWRGQARENSGSKIALMTTKMARIFFPKCIEKFFQKI</sequence>
<name>A0AA39C2I3_MICHY</name>
<gene>
    <name evidence="1" type="ORF">PV327_011593</name>
</gene>
<dbReference type="AlphaFoldDB" id="A0AA39C2I3"/>
<dbReference type="Proteomes" id="UP001168972">
    <property type="component" value="Unassembled WGS sequence"/>
</dbReference>
<reference evidence="1" key="2">
    <citation type="submission" date="2023-03" db="EMBL/GenBank/DDBJ databases">
        <authorList>
            <person name="Inwood S.N."/>
            <person name="Skelly J.G."/>
            <person name="Guhlin J."/>
            <person name="Harrop T.W.R."/>
            <person name="Goldson S.G."/>
            <person name="Dearden P.K."/>
        </authorList>
    </citation>
    <scope>NUCLEOTIDE SEQUENCE</scope>
    <source>
        <strain evidence="1">Lincoln</strain>
        <tissue evidence="1">Whole body</tissue>
    </source>
</reference>
<proteinExistence type="predicted"/>
<evidence type="ECO:0000313" key="2">
    <source>
        <dbReference type="Proteomes" id="UP001168972"/>
    </source>
</evidence>
<keyword evidence="2" id="KW-1185">Reference proteome</keyword>